<evidence type="ECO:0000256" key="1">
    <source>
        <dbReference type="ARBA" id="ARBA00005593"/>
    </source>
</evidence>
<dbReference type="InterPro" id="IPR018203">
    <property type="entry name" value="GDP_dissociation_inhibitor"/>
</dbReference>
<dbReference type="Proteomes" id="UP000192639">
    <property type="component" value="Unassembled WGS sequence"/>
</dbReference>
<proteinExistence type="inferred from homology"/>
<dbReference type="GO" id="GO:0005093">
    <property type="term" value="F:Rab GDP-dissociation inhibitor activity"/>
    <property type="evidence" value="ECO:0007669"/>
    <property type="project" value="InterPro"/>
</dbReference>
<comment type="similarity">
    <text evidence="1 2">Belongs to the Rab GDI family.</text>
</comment>
<organism evidence="3 4">
    <name type="scientific">Enterospora canceri</name>
    <dbReference type="NCBI Taxonomy" id="1081671"/>
    <lineage>
        <taxon>Eukaryota</taxon>
        <taxon>Fungi</taxon>
        <taxon>Fungi incertae sedis</taxon>
        <taxon>Microsporidia</taxon>
        <taxon>Enterocytozoonidae</taxon>
        <taxon>Enterospora</taxon>
    </lineage>
</organism>
<dbReference type="SUPFAM" id="SSF51905">
    <property type="entry name" value="FAD/NAD(P)-binding domain"/>
    <property type="match status" value="1"/>
</dbReference>
<dbReference type="PRINTS" id="PR00891">
    <property type="entry name" value="RABGDIREP"/>
</dbReference>
<dbReference type="InterPro" id="IPR000806">
    <property type="entry name" value="RabGDI"/>
</dbReference>
<dbReference type="PANTHER" id="PTHR11787">
    <property type="entry name" value="RAB GDP-DISSOCIATION INHIBITOR"/>
    <property type="match status" value="1"/>
</dbReference>
<dbReference type="GO" id="GO:0005737">
    <property type="term" value="C:cytoplasm"/>
    <property type="evidence" value="ECO:0007669"/>
    <property type="project" value="TreeGrafter"/>
</dbReference>
<evidence type="ECO:0000313" key="3">
    <source>
        <dbReference type="EMBL" id="ORD94096.1"/>
    </source>
</evidence>
<dbReference type="EMBL" id="LWDP01000033">
    <property type="protein sequence ID" value="ORD94096.1"/>
    <property type="molecule type" value="Genomic_DNA"/>
</dbReference>
<dbReference type="OrthoDB" id="9446342at2759"/>
<dbReference type="Gene3D" id="3.50.50.60">
    <property type="entry name" value="FAD/NAD(P)-binding domain"/>
    <property type="match status" value="1"/>
</dbReference>
<comment type="caution">
    <text evidence="3">The sequence shown here is derived from an EMBL/GenBank/DDBJ whole genome shotgun (WGS) entry which is preliminary data.</text>
</comment>
<dbReference type="VEuPathDB" id="MicrosporidiaDB:ECANGB1_1163"/>
<dbReference type="GO" id="GO:0015031">
    <property type="term" value="P:protein transport"/>
    <property type="evidence" value="ECO:0007669"/>
    <property type="project" value="InterPro"/>
</dbReference>
<dbReference type="SUPFAM" id="SSF54373">
    <property type="entry name" value="FAD-linked reductases, C-terminal domain"/>
    <property type="match status" value="1"/>
</dbReference>
<dbReference type="Gene3D" id="3.30.519.10">
    <property type="entry name" value="Guanine Nucleotide Dissociation Inhibitor, domain 2"/>
    <property type="match status" value="1"/>
</dbReference>
<dbReference type="Pfam" id="PF00996">
    <property type="entry name" value="GDI"/>
    <property type="match status" value="1"/>
</dbReference>
<dbReference type="PANTHER" id="PTHR11787:SF8">
    <property type="entry name" value="RAB GDP DISSOCIATION INHIBITOR"/>
    <property type="match status" value="1"/>
</dbReference>
<keyword evidence="4" id="KW-1185">Reference proteome</keyword>
<reference evidence="3 4" key="1">
    <citation type="journal article" date="2017" name="Environ. Microbiol.">
        <title>Decay of the glycolytic pathway and adaptation to intranuclear parasitism within Enterocytozoonidae microsporidia.</title>
        <authorList>
            <person name="Wiredu Boakye D."/>
            <person name="Jaroenlak P."/>
            <person name="Prachumwat A."/>
            <person name="Williams T.A."/>
            <person name="Bateman K.S."/>
            <person name="Itsathitphaisarn O."/>
            <person name="Sritunyalucksana K."/>
            <person name="Paszkiewicz K.H."/>
            <person name="Moore K.A."/>
            <person name="Stentiford G.D."/>
            <person name="Williams B.A."/>
        </authorList>
    </citation>
    <scope>NUCLEOTIDE SEQUENCE [LARGE SCALE GENOMIC DNA]</scope>
    <source>
        <strain evidence="3 4">GB1</strain>
    </source>
</reference>
<evidence type="ECO:0000313" key="4">
    <source>
        <dbReference type="Proteomes" id="UP000192639"/>
    </source>
</evidence>
<dbReference type="AlphaFoldDB" id="A0A1Y1S6P5"/>
<protein>
    <recommendedName>
        <fullName evidence="2">Rab GDP dissociation inhibitor</fullName>
    </recommendedName>
</protein>
<dbReference type="GO" id="GO:0016192">
    <property type="term" value="P:vesicle-mediated transport"/>
    <property type="evidence" value="ECO:0007669"/>
    <property type="project" value="TreeGrafter"/>
</dbReference>
<dbReference type="PRINTS" id="PR00892">
    <property type="entry name" value="RABGDI"/>
</dbReference>
<dbReference type="GO" id="GO:0007264">
    <property type="term" value="P:small GTPase-mediated signal transduction"/>
    <property type="evidence" value="ECO:0007669"/>
    <property type="project" value="InterPro"/>
</dbReference>
<sequence>MQKTNIEEYDYVILGTGLSESIISMLIAEKRKKVLVVDRFQCYGSEFATLSYVELLEHFGIKSNEVDLVTKTREFNIDLTPKLLMNESDLKNLIVEKEIHKIVGFSAVVGSYLYNSKLHVIPRNEAQSMQCSAIGFIQKTKVARFFYNLRHVAKRGYVYKKRMIDEFNMFGLDKLAVDFIGHGIAMEVDNEYLKKCPKITYNKILRYVQSIVSYDNSESPFIYPHYGLSDICQAFVRKAACNGAEFMINTKIMCINTQNNTINLIDPDGNGHEIKYGKMVADPSYFTLDILDCCKSVVSKRIIRCIMILKKNKKYLGSRNITFLHSSLNRSNDVFVVVLDSKTRACPPEYEIGILSTVQETDNPEAEIAPILSKFDTIKHFIEIRNVYANDDTESVIFTTGVNENPMMDEIYDDVQTVLKKLDIN</sequence>
<evidence type="ECO:0000256" key="2">
    <source>
        <dbReference type="RuleBase" id="RU363124"/>
    </source>
</evidence>
<gene>
    <name evidence="3" type="primary">GDI1</name>
    <name evidence="3" type="ORF">ECANGB1_1163</name>
</gene>
<dbReference type="InterPro" id="IPR036188">
    <property type="entry name" value="FAD/NAD-bd_sf"/>
</dbReference>
<accession>A0A1Y1S6P5</accession>
<name>A0A1Y1S6P5_9MICR</name>
<dbReference type="Gene3D" id="1.10.405.10">
    <property type="entry name" value="Guanine Nucleotide Dissociation Inhibitor, domain 1"/>
    <property type="match status" value="1"/>
</dbReference>